<accession>A0ABV5HLH0</accession>
<dbReference type="Proteomes" id="UP001589645">
    <property type="component" value="Unassembled WGS sequence"/>
</dbReference>
<comment type="caution">
    <text evidence="2">The sequence shown here is derived from an EMBL/GenBank/DDBJ whole genome shotgun (WGS) entry which is preliminary data.</text>
</comment>
<evidence type="ECO:0000313" key="3">
    <source>
        <dbReference type="Proteomes" id="UP001589645"/>
    </source>
</evidence>
<proteinExistence type="predicted"/>
<gene>
    <name evidence="2" type="ORF">ACFFUV_08585</name>
</gene>
<sequence length="217" mass="24041">MVTPIALPRCKLGYQQGVMLIELLISALLSVVVIGLIGSVFLSIHSAVSRQNQQLLLSQNIFSAVAQMKEQSARAGFHPLNEQPLTLSGAENLIALGTHSQSLGFLYYDQRATEPFFHVVYKFEALSQQRGTIKVCEKSQSEVLRFASAATSGFNGYCYSLFDEQQINIRHFRLEREVYTGPKARREVVSVSLDAQLTKNASVTESLTLTLSPRNSL</sequence>
<dbReference type="EMBL" id="JBHMEP010000001">
    <property type="protein sequence ID" value="MFB9135023.1"/>
    <property type="molecule type" value="Genomic_DNA"/>
</dbReference>
<protein>
    <submittedName>
        <fullName evidence="2">PilW family protein</fullName>
    </submittedName>
</protein>
<reference evidence="2 3" key="1">
    <citation type="submission" date="2024-09" db="EMBL/GenBank/DDBJ databases">
        <authorList>
            <person name="Sun Q."/>
            <person name="Mori K."/>
        </authorList>
    </citation>
    <scope>NUCLEOTIDE SEQUENCE [LARGE SCALE GENOMIC DNA]</scope>
    <source>
        <strain evidence="2 3">CECT 8064</strain>
    </source>
</reference>
<keyword evidence="1" id="KW-0812">Transmembrane</keyword>
<dbReference type="RefSeq" id="WP_390191237.1">
    <property type="nucleotide sequence ID" value="NZ_JBHMEP010000001.1"/>
</dbReference>
<organism evidence="2 3">
    <name type="scientific">Vibrio olivae</name>
    <dbReference type="NCBI Taxonomy" id="1243002"/>
    <lineage>
        <taxon>Bacteria</taxon>
        <taxon>Pseudomonadati</taxon>
        <taxon>Pseudomonadota</taxon>
        <taxon>Gammaproteobacteria</taxon>
        <taxon>Vibrionales</taxon>
        <taxon>Vibrionaceae</taxon>
        <taxon>Vibrio</taxon>
    </lineage>
</organism>
<dbReference type="InterPro" id="IPR016419">
    <property type="entry name" value="Prepilin_Pept-dep_B_prd"/>
</dbReference>
<keyword evidence="1" id="KW-1133">Transmembrane helix</keyword>
<evidence type="ECO:0000256" key="1">
    <source>
        <dbReference type="SAM" id="Phobius"/>
    </source>
</evidence>
<keyword evidence="1" id="KW-0472">Membrane</keyword>
<dbReference type="PIRSF" id="PIRSF004525">
    <property type="entry name" value="Pilin_peptidase-dep_B_prd"/>
    <property type="match status" value="1"/>
</dbReference>
<name>A0ABV5HLH0_9VIBR</name>
<evidence type="ECO:0000313" key="2">
    <source>
        <dbReference type="EMBL" id="MFB9135023.1"/>
    </source>
</evidence>
<keyword evidence="3" id="KW-1185">Reference proteome</keyword>
<feature type="transmembrane region" description="Helical" evidence="1">
    <location>
        <begin position="20"/>
        <end position="44"/>
    </location>
</feature>